<proteinExistence type="predicted"/>
<dbReference type="EMBL" id="JAHWXT010000004">
    <property type="protein sequence ID" value="MCF0265475.1"/>
    <property type="molecule type" value="Genomic_DNA"/>
</dbReference>
<name>A0A8X8KFW4_ACIGI</name>
<accession>A0A8X8KFW4</accession>
<reference evidence="1" key="1">
    <citation type="submission" date="2021-07" db="EMBL/GenBank/DDBJ databases">
        <authorList>
            <person name="Fernandez M."/>
            <person name="Pereira P."/>
            <person name="Torres Tejerizo G.A."/>
            <person name="Gonzalez P."/>
            <person name="Agostini E."/>
        </authorList>
    </citation>
    <scope>NUCLEOTIDE SEQUENCE</scope>
    <source>
        <strain evidence="1">SFC 500-1A</strain>
    </source>
</reference>
<sequence>MLEPRPYGLAVYGGDLTNEDRLFIDAYTKKITNIKEVSNLESIRYTRTLPDGGYVVIQDMGGVFRAIAFKDQLEKQTEFDGFATTKIPMFFSGVITKSILFGGEGLEMSLTDMACRRIGNYGDTTIGKNQKLQRLRCNYTELFKVMFVPEFAQSLPEERLLYTQYHALRPTWYSGAMSEVVQIVGGFGRQKLEDLPDDIVERAELKLPEKYRKKIEEEIKGVRLPGYSGMPDEDGRILYDPRFHNTNLISFDQEGYPWLIQVSPSGVWAMPLPIIPATRTETFREYIEEVDDTEIIKILDRFKGIPSGETFPQAGEFQRWERAGVISKIGDASAFYQHSAYSTVCGWSCNSDGSEAINTCYDYADSGYCEGYTFQLSLNMSAVKQQGWLSEKNTSQLDDLQNTQVSIYLSKLFDLMKDNPKDSKFIAIKYKLRRIDISQILDRAHIIPNQSEIDYWDNLVLEPLGNHTGRVSLMNHGILCNGIRIKIPEAMLFQGCISLNFTPRDPDLTSFPKLDTIVFAYYVDDTLKVIKNFNDEHKYIKDVEGNFEEGMTVGSWDQTETTGNTGLFGEFYSTDFDDRKEFAPITKITKIVGMDKGYGQPLAIYHFYFWTDGYLRRSRYFTHKTNIHISTGEWLQNAFLVPYFNRNMAIYTKRNGFTGERFEENYRMHEVVDPNRYLMWTYDWTWHSFDNGLKKTGRPFPVDSVPVWAEEHVKDTPNEYSYFADEGQWIHGLPADVTHLVNPPSGGITLIEYGGTPPTVEEYEEVEEKGASSENQIHCSIFDRPTLLNKKEHNDWFYTISPDSYNNVFYEDGCKVVFGNISYANISIKNEHSQRYRFGYTKLADHLSAHHFIGVINE</sequence>
<organism evidence="1 2">
    <name type="scientific">Acinetobacter guillouiae</name>
    <name type="common">Acinetobacter genomosp. 11</name>
    <dbReference type="NCBI Taxonomy" id="106649"/>
    <lineage>
        <taxon>Bacteria</taxon>
        <taxon>Pseudomonadati</taxon>
        <taxon>Pseudomonadota</taxon>
        <taxon>Gammaproteobacteria</taxon>
        <taxon>Moraxellales</taxon>
        <taxon>Moraxellaceae</taxon>
        <taxon>Acinetobacter</taxon>
    </lineage>
</organism>
<dbReference type="Proteomes" id="UP000887320">
    <property type="component" value="Unassembled WGS sequence"/>
</dbReference>
<gene>
    <name evidence="1" type="ORF">KW868_13555</name>
</gene>
<evidence type="ECO:0000313" key="2">
    <source>
        <dbReference type="Proteomes" id="UP000887320"/>
    </source>
</evidence>
<dbReference type="RefSeq" id="WP_234623651.1">
    <property type="nucleotide sequence ID" value="NZ_JAHWXT010000004.1"/>
</dbReference>
<evidence type="ECO:0000313" key="1">
    <source>
        <dbReference type="EMBL" id="MCF0265475.1"/>
    </source>
</evidence>
<dbReference type="AlphaFoldDB" id="A0A8X8KFW4"/>
<comment type="caution">
    <text evidence="1">The sequence shown here is derived from an EMBL/GenBank/DDBJ whole genome shotgun (WGS) entry which is preliminary data.</text>
</comment>
<protein>
    <submittedName>
        <fullName evidence="1">Uncharacterized protein</fullName>
    </submittedName>
</protein>